<comment type="subcellular location">
    <subcellularLocation>
        <location evidence="1">Endoplasmic reticulum membrane</location>
        <topology evidence="1">Single-pass type III membrane protein</topology>
    </subcellularLocation>
</comment>
<feature type="compositionally biased region" description="Basic and acidic residues" evidence="18">
    <location>
        <begin position="387"/>
        <end position="410"/>
    </location>
</feature>
<dbReference type="EC" id="3.1.1.5" evidence="3"/>
<dbReference type="InterPro" id="IPR050301">
    <property type="entry name" value="NTE"/>
</dbReference>
<evidence type="ECO:0000256" key="5">
    <source>
        <dbReference type="ARBA" id="ARBA00022692"/>
    </source>
</evidence>
<evidence type="ECO:0000259" key="19">
    <source>
        <dbReference type="PROSITE" id="PS50042"/>
    </source>
</evidence>
<comment type="catalytic activity">
    <reaction evidence="13">
        <text>1-(9Z-octadecenoyl)-sn-glycero-3-phosphocholine + H2O = sn-glycerol 3-phosphocholine + (9Z)-octadecenoate + H(+)</text>
        <dbReference type="Rhea" id="RHEA:40807"/>
        <dbReference type="ChEBI" id="CHEBI:15377"/>
        <dbReference type="ChEBI" id="CHEBI:15378"/>
        <dbReference type="ChEBI" id="CHEBI:16870"/>
        <dbReference type="ChEBI" id="CHEBI:28610"/>
        <dbReference type="ChEBI" id="CHEBI:30823"/>
    </reaction>
    <physiologicalReaction direction="left-to-right" evidence="13">
        <dbReference type="Rhea" id="RHEA:40808"/>
    </physiologicalReaction>
</comment>
<keyword evidence="4" id="KW-0597">Phosphoprotein</keyword>
<dbReference type="GO" id="GO:0016042">
    <property type="term" value="P:lipid catabolic process"/>
    <property type="evidence" value="ECO:0007669"/>
    <property type="project" value="UniProtKB-UniRule"/>
</dbReference>
<dbReference type="SUPFAM" id="SSF52151">
    <property type="entry name" value="FabD/lysophospholipase-like"/>
    <property type="match status" value="1"/>
</dbReference>
<evidence type="ECO:0000256" key="4">
    <source>
        <dbReference type="ARBA" id="ARBA00022553"/>
    </source>
</evidence>
<comment type="catalytic activity">
    <reaction evidence="15">
        <text>a 1-acyl-sn-glycero-3-phosphocholine + H2O = sn-glycerol 3-phosphocholine + a fatty acid + H(+)</text>
        <dbReference type="Rhea" id="RHEA:15177"/>
        <dbReference type="ChEBI" id="CHEBI:15377"/>
        <dbReference type="ChEBI" id="CHEBI:15378"/>
        <dbReference type="ChEBI" id="CHEBI:16870"/>
        <dbReference type="ChEBI" id="CHEBI:28868"/>
        <dbReference type="ChEBI" id="CHEBI:58168"/>
        <dbReference type="EC" id="3.1.1.5"/>
    </reaction>
    <physiologicalReaction direction="left-to-right" evidence="15">
        <dbReference type="Rhea" id="RHEA:15178"/>
    </physiologicalReaction>
</comment>
<evidence type="ECO:0000256" key="11">
    <source>
        <dbReference type="ARBA" id="ARBA00023098"/>
    </source>
</evidence>
<dbReference type="InterPro" id="IPR001423">
    <property type="entry name" value="LysoPLipase_patatin_CS"/>
</dbReference>
<dbReference type="FunFam" id="2.60.120.10:FF:000010">
    <property type="entry name" value="neuropathy target esterase isoform X1"/>
    <property type="match status" value="1"/>
</dbReference>
<feature type="region of interest" description="Disordered" evidence="18">
    <location>
        <begin position="130"/>
        <end position="151"/>
    </location>
</feature>
<comment type="catalytic activity">
    <reaction evidence="16">
        <text>1-hexadecanoyl-sn-glycero-3-phosphocholine + H2O = sn-glycerol 3-phosphocholine + hexadecanoate + H(+)</text>
        <dbReference type="Rhea" id="RHEA:40435"/>
        <dbReference type="ChEBI" id="CHEBI:7896"/>
        <dbReference type="ChEBI" id="CHEBI:15377"/>
        <dbReference type="ChEBI" id="CHEBI:15378"/>
        <dbReference type="ChEBI" id="CHEBI:16870"/>
        <dbReference type="ChEBI" id="CHEBI:72998"/>
    </reaction>
    <physiologicalReaction direction="left-to-right" evidence="16">
        <dbReference type="Rhea" id="RHEA:40436"/>
    </physiologicalReaction>
</comment>
<dbReference type="FunFam" id="2.60.120.10:FF:000022">
    <property type="entry name" value="Patatin like phospholipase domain containing 7"/>
    <property type="match status" value="1"/>
</dbReference>
<keyword evidence="12" id="KW-0472">Membrane</keyword>
<evidence type="ECO:0000256" key="10">
    <source>
        <dbReference type="ARBA" id="ARBA00022989"/>
    </source>
</evidence>
<feature type="compositionally biased region" description="Polar residues" evidence="18">
    <location>
        <begin position="369"/>
        <end position="382"/>
    </location>
</feature>
<dbReference type="InterPro" id="IPR016035">
    <property type="entry name" value="Acyl_Trfase/lysoPLipase"/>
</dbReference>
<protein>
    <recommendedName>
        <fullName evidence="3">lysophospholipase</fullName>
        <ecNumber evidence="3">3.1.1.5</ecNumber>
    </recommendedName>
</protein>
<keyword evidence="9 17" id="KW-0442">Lipid degradation</keyword>
<evidence type="ECO:0000256" key="12">
    <source>
        <dbReference type="ARBA" id="ARBA00023136"/>
    </source>
</evidence>
<keyword evidence="8" id="KW-0256">Endoplasmic reticulum</keyword>
<evidence type="ECO:0000256" key="6">
    <source>
        <dbReference type="ARBA" id="ARBA00022737"/>
    </source>
</evidence>
<evidence type="ECO:0000256" key="2">
    <source>
        <dbReference type="ARBA" id="ARBA00006636"/>
    </source>
</evidence>
<dbReference type="InterPro" id="IPR000595">
    <property type="entry name" value="cNMP-bd_dom"/>
</dbReference>
<evidence type="ECO:0000256" key="14">
    <source>
        <dbReference type="ARBA" id="ARBA00048133"/>
    </source>
</evidence>
<feature type="compositionally biased region" description="Polar residues" evidence="18">
    <location>
        <begin position="426"/>
        <end position="448"/>
    </location>
</feature>
<dbReference type="SUPFAM" id="SSF51206">
    <property type="entry name" value="cAMP-binding domain-like"/>
    <property type="match status" value="3"/>
</dbReference>
<evidence type="ECO:0000313" key="21">
    <source>
        <dbReference type="EMBL" id="CAI8055932.1"/>
    </source>
</evidence>
<dbReference type="GO" id="GO:0046470">
    <property type="term" value="P:phosphatidylcholine metabolic process"/>
    <property type="evidence" value="ECO:0007669"/>
    <property type="project" value="InterPro"/>
</dbReference>
<name>A0AA35XLL4_GEOBA</name>
<comment type="similarity">
    <text evidence="2">Belongs to the NTE family.</text>
</comment>
<evidence type="ECO:0000259" key="20">
    <source>
        <dbReference type="PROSITE" id="PS51635"/>
    </source>
</evidence>
<feature type="domain" description="PNPLA" evidence="20">
    <location>
        <begin position="1008"/>
        <end position="1174"/>
    </location>
</feature>
<evidence type="ECO:0000256" key="18">
    <source>
        <dbReference type="SAM" id="MobiDB-lite"/>
    </source>
</evidence>
<dbReference type="InterPro" id="IPR056556">
    <property type="entry name" value="NTE1_P-loop_dom"/>
</dbReference>
<keyword evidence="11 17" id="KW-0443">Lipid metabolism</keyword>
<dbReference type="GO" id="GO:0005789">
    <property type="term" value="C:endoplasmic reticulum membrane"/>
    <property type="evidence" value="ECO:0007669"/>
    <property type="project" value="UniProtKB-SubCell"/>
</dbReference>
<comment type="catalytic activity">
    <reaction evidence="14">
        <text>1-hexadecanoyl-sn-glycero-3-phosphate + H2O = sn-glycerol 3-phosphate + hexadecanoate + H(+)</text>
        <dbReference type="Rhea" id="RHEA:49092"/>
        <dbReference type="ChEBI" id="CHEBI:7896"/>
        <dbReference type="ChEBI" id="CHEBI:15377"/>
        <dbReference type="ChEBI" id="CHEBI:15378"/>
        <dbReference type="ChEBI" id="CHEBI:57518"/>
        <dbReference type="ChEBI" id="CHEBI:57597"/>
    </reaction>
    <physiologicalReaction direction="left-to-right" evidence="14">
        <dbReference type="Rhea" id="RHEA:49093"/>
    </physiologicalReaction>
</comment>
<proteinExistence type="inferred from homology"/>
<accession>A0AA35XLL4</accession>
<dbReference type="Pfam" id="PF00027">
    <property type="entry name" value="cNMP_binding"/>
    <property type="match status" value="3"/>
</dbReference>
<comment type="caution">
    <text evidence="21">The sequence shown here is derived from an EMBL/GenBank/DDBJ whole genome shotgun (WGS) entry which is preliminary data.</text>
</comment>
<feature type="active site" description="Proton acceptor" evidence="17">
    <location>
        <position position="1161"/>
    </location>
</feature>
<dbReference type="InterPro" id="IPR018490">
    <property type="entry name" value="cNMP-bd_dom_sf"/>
</dbReference>
<dbReference type="Proteomes" id="UP001174909">
    <property type="component" value="Unassembled WGS sequence"/>
</dbReference>
<dbReference type="PROSITE" id="PS51635">
    <property type="entry name" value="PNPLA"/>
    <property type="match status" value="1"/>
</dbReference>
<dbReference type="Gene3D" id="2.60.120.10">
    <property type="entry name" value="Jelly Rolls"/>
    <property type="match status" value="3"/>
</dbReference>
<gene>
    <name evidence="21" type="ORF">GBAR_LOCUS30485</name>
</gene>
<dbReference type="InterPro" id="IPR002641">
    <property type="entry name" value="PNPLA_dom"/>
</dbReference>
<dbReference type="Pfam" id="PF24179">
    <property type="entry name" value="NTE_Ploop"/>
    <property type="match status" value="1"/>
</dbReference>
<feature type="domain" description="Cyclic nucleotide-binding" evidence="19">
    <location>
        <begin position="678"/>
        <end position="783"/>
    </location>
</feature>
<dbReference type="PANTHER" id="PTHR14226">
    <property type="entry name" value="NEUROPATHY TARGET ESTERASE/SWISS CHEESE D.MELANOGASTER"/>
    <property type="match status" value="1"/>
</dbReference>
<organism evidence="21 22">
    <name type="scientific">Geodia barretti</name>
    <name type="common">Barrett's horny sponge</name>
    <dbReference type="NCBI Taxonomy" id="519541"/>
    <lineage>
        <taxon>Eukaryota</taxon>
        <taxon>Metazoa</taxon>
        <taxon>Porifera</taxon>
        <taxon>Demospongiae</taxon>
        <taxon>Heteroscleromorpha</taxon>
        <taxon>Tetractinellida</taxon>
        <taxon>Astrophorina</taxon>
        <taxon>Geodiidae</taxon>
        <taxon>Geodia</taxon>
    </lineage>
</organism>
<sequence length="1414" mass="157583">MAGTWEALGDQLEALNQYLQERPLAVLCSVFAVIVSSWLLWRCLSRYGSKKKPLAISTSLSSASSVSREGGTEEEEEEDRDKFDLIHRKREMVQNYGKKMFRKASSEFRHFRRKPREKISSIARRLLNKPEPTETQLHREPPDAFLDPDSEAGDSNIPSEVLYLLKSVRAFGHFEKPLFMELCKHVETKFVPSGAILFRPGQTDDSIYVVRNGRLRVYIVERDGTELPLKDAGPGDSVHSMLSILNAIIGSTRTFKSVAAKATRDSYVLQVKATAFRQFFENNPDSLLRMVQITMLRLQRVTFLALNEFLGLGHELINQKPALRGEFSVLRLKQSRLTRMSEADTFSSDRYPPPPPPPHSQDLQDSDSDNGTPGESTATTSSKGRHKTDGTRKHLRSSDEKHVRDDESTSEHSGGNSSHAKRKTLSLKTNESDSNSNVAISDDSTGQAANGAVSPTAHRKTVAIDMSQNECFTHRLLPAVSLEFDNVMDQARVNRQQFSAEGVTSFPSEPPKGRHFSTQTSIPLRYSHFASLDNSDVLQAATDDLVRIFQLKDESLLKGRIQLIEVGVNSVLGLEGDQECCVYFIASGRLKVYHLTGDQSKSQDLLYVATPGEFCGVLSALTGEPSFITVMAAVHSYLIAITKSNLYQIMSEQPKAVCGLAYDCVQRLSPLVRQIDFALDWTELEAGRALYRQEDEATAAYIILSGRLRSVVKRDDGKKELVDEFGRGEAIGVIEVMTSSKCATTVHAIRDSELACLPAGLLDTIKLKQPQVVSRLIHMLGERILGSYNRLSHYSTTNIASSKETKKHMASNLATVAVVPMTPDVPLSMFSAVLCSAVNSIAPALRLTSHYIQQELGSTALESVSEYRLRTWLGHQEDNNRIVIYEADPTLTQWTARCIRQADCILLVGLAEKGPTEGKIIRQVEKISIRVQKELVLLHGQGVDHPTGTMKWLNALGWLSSYFHVRCPDYFFIKKLQEDKKNAIPPPPNKHSDFARLARRLTGTSVGVVLGGGGARGLAHVGALQAFTEAGVPIDMVGGTSIGSLVGGLYCEERDSARVETRAREFAKRMARFGDKILDLTYPHSAMFSGRAFNRLMKDTFKEKQIEDLWIPYFCITTDITESKMRVHNAGSLWRYIRASMSLSGYMPPLCDPVDGHLLLDGGYVNNLPADVLTGQGAETVIAIDVGSEDNNELTNYGDYVSGWYCLWNKINPLAKKIRIPNLTEIQSRLAYVSCMRQLEAVKADGSCEYIRPPIDNIGTLQFGSYNTILPLGYHHCKTVVSGWQKSEKMRLLLSDSVGEEEREKRRRQHLLEKFESLTRSHSSVRDLAALAAQPRRRKTYSEVRDQEEEEEEEEEEEGNDGEAGEEVLGYWSNPEAEVFQNGESDEKDSPSERTTVDNTTGSTVKFTCSDSEL</sequence>
<feature type="short sequence motif" description="GXSXG" evidence="17">
    <location>
        <begin position="1039"/>
        <end position="1043"/>
    </location>
</feature>
<feature type="domain" description="Cyclic nucleotide-binding" evidence="19">
    <location>
        <begin position="575"/>
        <end position="650"/>
    </location>
</feature>
<dbReference type="GO" id="GO:0004622">
    <property type="term" value="F:phosphatidylcholine lysophospholipase activity"/>
    <property type="evidence" value="ECO:0007669"/>
    <property type="project" value="UniProtKB-EC"/>
</dbReference>
<evidence type="ECO:0000256" key="7">
    <source>
        <dbReference type="ARBA" id="ARBA00022801"/>
    </source>
</evidence>
<evidence type="ECO:0000256" key="8">
    <source>
        <dbReference type="ARBA" id="ARBA00022824"/>
    </source>
</evidence>
<dbReference type="EMBL" id="CASHTH010004314">
    <property type="protein sequence ID" value="CAI8055932.1"/>
    <property type="molecule type" value="Genomic_DNA"/>
</dbReference>
<dbReference type="SMART" id="SM00100">
    <property type="entry name" value="cNMP"/>
    <property type="match status" value="3"/>
</dbReference>
<dbReference type="CDD" id="cd00038">
    <property type="entry name" value="CAP_ED"/>
    <property type="match status" value="3"/>
</dbReference>
<evidence type="ECO:0000256" key="9">
    <source>
        <dbReference type="ARBA" id="ARBA00022963"/>
    </source>
</evidence>
<feature type="short sequence motif" description="DGA/G" evidence="17">
    <location>
        <begin position="1161"/>
        <end position="1163"/>
    </location>
</feature>
<feature type="compositionally biased region" description="Acidic residues" evidence="18">
    <location>
        <begin position="1346"/>
        <end position="1366"/>
    </location>
</feature>
<keyword evidence="6" id="KW-0677">Repeat</keyword>
<evidence type="ECO:0000256" key="17">
    <source>
        <dbReference type="PROSITE-ProRule" id="PRU01161"/>
    </source>
</evidence>
<evidence type="ECO:0000256" key="16">
    <source>
        <dbReference type="ARBA" id="ARBA00048656"/>
    </source>
</evidence>
<feature type="region of interest" description="Disordered" evidence="18">
    <location>
        <begin position="60"/>
        <end position="84"/>
    </location>
</feature>
<reference evidence="21" key="1">
    <citation type="submission" date="2023-03" db="EMBL/GenBank/DDBJ databases">
        <authorList>
            <person name="Steffen K."/>
            <person name="Cardenas P."/>
        </authorList>
    </citation>
    <scope>NUCLEOTIDE SEQUENCE</scope>
</reference>
<dbReference type="FunFam" id="2.60.120.10:FF:000012">
    <property type="entry name" value="neuropathy target esterase isoform X2"/>
    <property type="match status" value="1"/>
</dbReference>
<feature type="domain" description="Cyclic nucleotide-binding" evidence="19">
    <location>
        <begin position="170"/>
        <end position="297"/>
    </location>
</feature>
<dbReference type="PROSITE" id="PS01237">
    <property type="entry name" value="UPF0028"/>
    <property type="match status" value="1"/>
</dbReference>
<keyword evidence="5" id="KW-0812">Transmembrane</keyword>
<feature type="short sequence motif" description="GXGXXG" evidence="17">
    <location>
        <begin position="1012"/>
        <end position="1017"/>
    </location>
</feature>
<feature type="region of interest" description="Disordered" evidence="18">
    <location>
        <begin position="341"/>
        <end position="456"/>
    </location>
</feature>
<dbReference type="PANTHER" id="PTHR14226:SF29">
    <property type="entry name" value="NEUROPATHY TARGET ESTERASE SWS"/>
    <property type="match status" value="1"/>
</dbReference>
<dbReference type="PROSITE" id="PS50042">
    <property type="entry name" value="CNMP_BINDING_3"/>
    <property type="match status" value="3"/>
</dbReference>
<evidence type="ECO:0000256" key="1">
    <source>
        <dbReference type="ARBA" id="ARBA00004643"/>
    </source>
</evidence>
<keyword evidence="7 17" id="KW-0378">Hydrolase</keyword>
<dbReference type="Pfam" id="PF01734">
    <property type="entry name" value="Patatin"/>
    <property type="match status" value="1"/>
</dbReference>
<feature type="active site" description="Nucleophile" evidence="17">
    <location>
        <position position="1041"/>
    </location>
</feature>
<evidence type="ECO:0000256" key="3">
    <source>
        <dbReference type="ARBA" id="ARBA00013274"/>
    </source>
</evidence>
<keyword evidence="10" id="KW-1133">Transmembrane helix</keyword>
<dbReference type="Gene3D" id="3.40.1090.10">
    <property type="entry name" value="Cytosolic phospholipase A2 catalytic domain"/>
    <property type="match status" value="1"/>
</dbReference>
<feature type="region of interest" description="Disordered" evidence="18">
    <location>
        <begin position="1326"/>
        <end position="1414"/>
    </location>
</feature>
<dbReference type="InterPro" id="IPR014710">
    <property type="entry name" value="RmlC-like_jellyroll"/>
</dbReference>
<evidence type="ECO:0000313" key="22">
    <source>
        <dbReference type="Proteomes" id="UP001174909"/>
    </source>
</evidence>
<dbReference type="FunFam" id="3.40.1090.10:FF:000001">
    <property type="entry name" value="neuropathy target esterase isoform X2"/>
    <property type="match status" value="1"/>
</dbReference>
<keyword evidence="22" id="KW-1185">Reference proteome</keyword>
<evidence type="ECO:0000256" key="15">
    <source>
        <dbReference type="ARBA" id="ARBA00048454"/>
    </source>
</evidence>
<feature type="compositionally biased region" description="Polar residues" evidence="18">
    <location>
        <begin position="1397"/>
        <end position="1414"/>
    </location>
</feature>
<evidence type="ECO:0000256" key="13">
    <source>
        <dbReference type="ARBA" id="ARBA00047314"/>
    </source>
</evidence>
<feature type="compositionally biased region" description="Low complexity" evidence="18">
    <location>
        <begin position="60"/>
        <end position="69"/>
    </location>
</feature>